<reference evidence="1 2" key="1">
    <citation type="submission" date="2019-10" db="EMBL/GenBank/DDBJ databases">
        <title>Thermopilla bonchosmolovskayae gen. nov., sp. nov., a moderately thermophilic Chloroflexi bacterium from a Chukotka hot spring (Arctic, Russia), representing a novel classis Thermopillaia, which include previously uncultivated lineage OLB14.</title>
        <authorList>
            <person name="Kochetkova T.V."/>
            <person name="Zayulina K.S."/>
            <person name="Zhigarkov V.S."/>
            <person name="Minaev N.V."/>
            <person name="Novikov A."/>
            <person name="Toshchakov S.V."/>
            <person name="Elcheninov A.G."/>
            <person name="Kublanov I.V."/>
        </authorList>
    </citation>
    <scope>NUCLEOTIDE SEQUENCE [LARGE SCALE GENOMIC DNA]</scope>
    <source>
        <strain evidence="1 2">3753O</strain>
    </source>
</reference>
<proteinExistence type="predicted"/>
<keyword evidence="2" id="KW-1185">Reference proteome</keyword>
<organism evidence="1 2">
    <name type="scientific">Tepidiforma bonchosmolovskayae</name>
    <dbReference type="NCBI Taxonomy" id="2601677"/>
    <lineage>
        <taxon>Bacteria</taxon>
        <taxon>Bacillati</taxon>
        <taxon>Chloroflexota</taxon>
        <taxon>Tepidiformia</taxon>
        <taxon>Tepidiformales</taxon>
        <taxon>Tepidiformaceae</taxon>
        <taxon>Tepidiforma</taxon>
    </lineage>
</organism>
<dbReference type="Proteomes" id="UP000326331">
    <property type="component" value="Chromosome"/>
</dbReference>
<dbReference type="EMBL" id="CP042829">
    <property type="protein sequence ID" value="QFG04234.1"/>
    <property type="molecule type" value="Genomic_DNA"/>
</dbReference>
<evidence type="ECO:0008006" key="3">
    <source>
        <dbReference type="Google" id="ProtNLM"/>
    </source>
</evidence>
<evidence type="ECO:0000313" key="1">
    <source>
        <dbReference type="EMBL" id="QFG04234.1"/>
    </source>
</evidence>
<dbReference type="InterPro" id="IPR029069">
    <property type="entry name" value="HotDog_dom_sf"/>
</dbReference>
<gene>
    <name evidence="1" type="ORF">Tbon_13435</name>
</gene>
<dbReference type="Gene3D" id="3.10.129.10">
    <property type="entry name" value="Hotdog Thioesterase"/>
    <property type="match status" value="1"/>
</dbReference>
<protein>
    <recommendedName>
        <fullName evidence="3">MaoC-like domain-containing protein</fullName>
    </recommendedName>
</protein>
<sequence length="141" mass="15536">MSQRYFEDVNIDDELEPLERVPTTDMAIDFFGRDNPTNPAFADAEAGKRLGVGGALVPGLLKLAWITQYVSDWAGTESMVRSVRAAYRRPDVADRPLVLAGRVVEKRVEDGAHLVELEVVTLAEGQPSTRANVQIQLPSRS</sequence>
<name>A0ABX6C8H3_9CHLR</name>
<accession>A0ABX6C8H3</accession>
<evidence type="ECO:0000313" key="2">
    <source>
        <dbReference type="Proteomes" id="UP000326331"/>
    </source>
</evidence>
<dbReference type="RefSeq" id="WP_158068169.1">
    <property type="nucleotide sequence ID" value="NZ_CP042829.1"/>
</dbReference>
<dbReference type="SUPFAM" id="SSF54637">
    <property type="entry name" value="Thioesterase/thiol ester dehydrase-isomerase"/>
    <property type="match status" value="1"/>
</dbReference>